<dbReference type="AlphaFoldDB" id="A0A857DK09"/>
<protein>
    <submittedName>
        <fullName evidence="2">Glycosyltransferase</fullName>
    </submittedName>
</protein>
<dbReference type="Gene3D" id="3.40.50.2000">
    <property type="entry name" value="Glycogen Phosphorylase B"/>
    <property type="match status" value="2"/>
</dbReference>
<feature type="domain" description="Glycosyl transferase family 1" evidence="1">
    <location>
        <begin position="217"/>
        <end position="369"/>
    </location>
</feature>
<dbReference type="SUPFAM" id="SSF53756">
    <property type="entry name" value="UDP-Glycosyltransferase/glycogen phosphorylase"/>
    <property type="match status" value="1"/>
</dbReference>
<name>A0A857DK09_9FIRM</name>
<dbReference type="GO" id="GO:0016757">
    <property type="term" value="F:glycosyltransferase activity"/>
    <property type="evidence" value="ECO:0007669"/>
    <property type="project" value="InterPro"/>
</dbReference>
<evidence type="ECO:0000313" key="2">
    <source>
        <dbReference type="EMBL" id="QHA00938.1"/>
    </source>
</evidence>
<dbReference type="InterPro" id="IPR001296">
    <property type="entry name" value="Glyco_trans_1"/>
</dbReference>
<reference evidence="2 3" key="1">
    <citation type="submission" date="2019-12" db="EMBL/GenBank/DDBJ databases">
        <title>Sequence classification of anaerobic respiratory reductive dehalogenases: First we see many, then we see few.</title>
        <authorList>
            <person name="Molenda O."/>
            <person name="Puentes Jacome L.A."/>
            <person name="Cao X."/>
            <person name="Nesbo C.L."/>
            <person name="Tang S."/>
            <person name="Morson N."/>
            <person name="Patron J."/>
            <person name="Lomheim L."/>
            <person name="Wishart D.S."/>
            <person name="Edwards E.A."/>
        </authorList>
    </citation>
    <scope>NUCLEOTIDE SEQUENCE [LARGE SCALE GENOMIC DNA]</scope>
    <source>
        <strain evidence="2 3">12DCA</strain>
    </source>
</reference>
<keyword evidence="2" id="KW-0808">Transferase</keyword>
<evidence type="ECO:0000259" key="1">
    <source>
        <dbReference type="Pfam" id="PF00534"/>
    </source>
</evidence>
<dbReference type="Pfam" id="PF00534">
    <property type="entry name" value="Glycos_transf_1"/>
    <property type="match status" value="1"/>
</dbReference>
<dbReference type="EMBL" id="CP046996">
    <property type="protein sequence ID" value="QHA00938.1"/>
    <property type="molecule type" value="Genomic_DNA"/>
</dbReference>
<dbReference type="RefSeq" id="WP_158208312.1">
    <property type="nucleotide sequence ID" value="NZ_CP046996.1"/>
</dbReference>
<evidence type="ECO:0000313" key="3">
    <source>
        <dbReference type="Proteomes" id="UP000430508"/>
    </source>
</evidence>
<accession>A0A857DK09</accession>
<sequence length="403" mass="46214">MRDEMNIIYVSRLCSSRKFKDIFENAIIKPPQQAQKYHRLLVEGLARNDGIAVQAISSLPINRSMSKKILFKREIEEVEGIDYTYLPFVNLPVLKQVIIFFSCFFRLCKIINKNRNSVIICDVLNISLAGAAVLVSRLSKITCVGIVTDVPFYLASMSEDTSRSKNRLISEINTYIMSKFDAYVFLTPYMNQLINKKNKRYVIIEGQVDANMVDYKNELSSKYETNVCLYAGELNKKYGIKMLTDAFIAAQVENSELHIYGSGSFEHELHQICRQHGNIKYFGVVSNDIIIKEQTKATLLINPRPTNEEYTKFSFPSKNMEYMVSGTAMLTTNLPGMPLEYRHYIYIFEDETVQGLAANIRTLLSNPKEELFNKGLEAKQFVLKNKNNIIQAGKIISMLKERK</sequence>
<dbReference type="Proteomes" id="UP000430508">
    <property type="component" value="Chromosome"/>
</dbReference>
<gene>
    <name evidence="2" type="ORF">GQ588_09975</name>
</gene>
<organism evidence="2 3">
    <name type="scientific">Dehalobacter restrictus</name>
    <dbReference type="NCBI Taxonomy" id="55583"/>
    <lineage>
        <taxon>Bacteria</taxon>
        <taxon>Bacillati</taxon>
        <taxon>Bacillota</taxon>
        <taxon>Clostridia</taxon>
        <taxon>Eubacteriales</taxon>
        <taxon>Desulfitobacteriaceae</taxon>
        <taxon>Dehalobacter</taxon>
    </lineage>
</organism>
<proteinExistence type="predicted"/>